<evidence type="ECO:0000259" key="1">
    <source>
        <dbReference type="Pfam" id="PF00144"/>
    </source>
</evidence>
<organism evidence="2 3">
    <name type="scientific">Cellvibrio fontiphilus</name>
    <dbReference type="NCBI Taxonomy" id="1815559"/>
    <lineage>
        <taxon>Bacteria</taxon>
        <taxon>Pseudomonadati</taxon>
        <taxon>Pseudomonadota</taxon>
        <taxon>Gammaproteobacteria</taxon>
        <taxon>Cellvibrionales</taxon>
        <taxon>Cellvibrionaceae</taxon>
        <taxon>Cellvibrio</taxon>
    </lineage>
</organism>
<dbReference type="SUPFAM" id="SSF56601">
    <property type="entry name" value="beta-lactamase/transpeptidase-like"/>
    <property type="match status" value="1"/>
</dbReference>
<name>A0ABV7FKM9_9GAMM</name>
<dbReference type="InterPro" id="IPR001466">
    <property type="entry name" value="Beta-lactam-related"/>
</dbReference>
<accession>A0ABV7FKM9</accession>
<comment type="caution">
    <text evidence="2">The sequence shown here is derived from an EMBL/GenBank/DDBJ whole genome shotgun (WGS) entry which is preliminary data.</text>
</comment>
<evidence type="ECO:0000313" key="3">
    <source>
        <dbReference type="Proteomes" id="UP001595555"/>
    </source>
</evidence>
<dbReference type="PANTHER" id="PTHR43319:SF3">
    <property type="entry name" value="BETA-LACTAMASE-RELATED DOMAIN-CONTAINING PROTEIN"/>
    <property type="match status" value="1"/>
</dbReference>
<keyword evidence="3" id="KW-1185">Reference proteome</keyword>
<dbReference type="RefSeq" id="WP_378121407.1">
    <property type="nucleotide sequence ID" value="NZ_JBHRTF010000016.1"/>
</dbReference>
<sequence length="407" mass="43993">MQIQGHWAARWQPLVDVFADNFTQGEEGAALALVHRGELVVNLWAGQRSNKVVGLERVDWRDDTLVNIFSAGKGLVALCVLQLVAEGKLLLDEPIPKVWPEFAQAGKASVTLRQLLCHRAGVSAFHQHIANEQIFDWAAMTSAAAAETPWWEPDTAQGYSPFLFGWILGELVKRASGYASFNDYFQARVAQPLGVNCHFGVPDALLDQIADTGPLKRPLGATPSSTGADSVMLGKLMKADPRGVTNRAFANPISLMTATNSLAWRQAQIPAAGAHADARALATIYGALANGGAVVKSGVLANQAQPLLADAVLPLCWQEQTFEQDRTLGLPLRFSHGFMLSQQDRPDCRYGRGERAFGHPGAGGCLGFADPDAGLGFGYVTHRMGQSVLIDERAVRLIDVTYKLLEQ</sequence>
<reference evidence="3" key="1">
    <citation type="journal article" date="2019" name="Int. J. Syst. Evol. Microbiol.">
        <title>The Global Catalogue of Microorganisms (GCM) 10K type strain sequencing project: providing services to taxonomists for standard genome sequencing and annotation.</title>
        <authorList>
            <consortium name="The Broad Institute Genomics Platform"/>
            <consortium name="The Broad Institute Genome Sequencing Center for Infectious Disease"/>
            <person name="Wu L."/>
            <person name="Ma J."/>
        </authorList>
    </citation>
    <scope>NUCLEOTIDE SEQUENCE [LARGE SCALE GENOMIC DNA]</scope>
    <source>
        <strain evidence="3">KCTC 52237</strain>
    </source>
</reference>
<dbReference type="InterPro" id="IPR052907">
    <property type="entry name" value="Beta-lactamase/esterase"/>
</dbReference>
<feature type="domain" description="Beta-lactamase-related" evidence="1">
    <location>
        <begin position="23"/>
        <end position="397"/>
    </location>
</feature>
<dbReference type="EMBL" id="JBHRTF010000016">
    <property type="protein sequence ID" value="MFC3117298.1"/>
    <property type="molecule type" value="Genomic_DNA"/>
</dbReference>
<dbReference type="Pfam" id="PF00144">
    <property type="entry name" value="Beta-lactamase"/>
    <property type="match status" value="1"/>
</dbReference>
<evidence type="ECO:0000313" key="2">
    <source>
        <dbReference type="EMBL" id="MFC3117298.1"/>
    </source>
</evidence>
<dbReference type="Gene3D" id="3.40.710.10">
    <property type="entry name" value="DD-peptidase/beta-lactamase superfamily"/>
    <property type="match status" value="1"/>
</dbReference>
<dbReference type="InterPro" id="IPR012338">
    <property type="entry name" value="Beta-lactam/transpept-like"/>
</dbReference>
<proteinExistence type="predicted"/>
<dbReference type="PANTHER" id="PTHR43319">
    <property type="entry name" value="BETA-LACTAMASE-RELATED"/>
    <property type="match status" value="1"/>
</dbReference>
<protein>
    <submittedName>
        <fullName evidence="2">Serine hydrolase domain-containing protein</fullName>
    </submittedName>
</protein>
<keyword evidence="2" id="KW-0378">Hydrolase</keyword>
<gene>
    <name evidence="2" type="ORF">ACFODX_17140</name>
</gene>
<dbReference type="Proteomes" id="UP001595555">
    <property type="component" value="Unassembled WGS sequence"/>
</dbReference>
<dbReference type="GO" id="GO:0016787">
    <property type="term" value="F:hydrolase activity"/>
    <property type="evidence" value="ECO:0007669"/>
    <property type="project" value="UniProtKB-KW"/>
</dbReference>